<dbReference type="Proteomes" id="UP000320762">
    <property type="component" value="Unassembled WGS sequence"/>
</dbReference>
<dbReference type="PANTHER" id="PTHR14778">
    <property type="entry name" value="KINETOCHORE-ASSOCIATED PROTEIN DSN1 HOMOLOG"/>
    <property type="match status" value="1"/>
</dbReference>
<reference evidence="2 3" key="1">
    <citation type="journal article" date="2019" name="New Phytol.">
        <title>Comparative genomics reveals unique wood-decay strategies and fruiting body development in the Schizophyllaceae.</title>
        <authorList>
            <person name="Almasi E."/>
            <person name="Sahu N."/>
            <person name="Krizsan K."/>
            <person name="Balint B."/>
            <person name="Kovacs G.M."/>
            <person name="Kiss B."/>
            <person name="Cseklye J."/>
            <person name="Drula E."/>
            <person name="Henrissat B."/>
            <person name="Nagy I."/>
            <person name="Chovatia M."/>
            <person name="Adam C."/>
            <person name="LaButti K."/>
            <person name="Lipzen A."/>
            <person name="Riley R."/>
            <person name="Grigoriev I.V."/>
            <person name="Nagy L.G."/>
        </authorList>
    </citation>
    <scope>NUCLEOTIDE SEQUENCE [LARGE SCALE GENOMIC DNA]</scope>
    <source>
        <strain evidence="2 3">NL-1724</strain>
    </source>
</reference>
<evidence type="ECO:0000313" key="3">
    <source>
        <dbReference type="Proteomes" id="UP000320762"/>
    </source>
</evidence>
<comment type="caution">
    <text evidence="2">The sequence shown here is derived from an EMBL/GenBank/DDBJ whole genome shotgun (WGS) entry which is preliminary data.</text>
</comment>
<feature type="compositionally biased region" description="Polar residues" evidence="1">
    <location>
        <begin position="1"/>
        <end position="17"/>
    </location>
</feature>
<dbReference type="GO" id="GO:0051301">
    <property type="term" value="P:cell division"/>
    <property type="evidence" value="ECO:0007669"/>
    <property type="project" value="InterPro"/>
</dbReference>
<dbReference type="AlphaFoldDB" id="A0A550C097"/>
<dbReference type="InterPro" id="IPR013218">
    <property type="entry name" value="Dsn1/Mis13"/>
</dbReference>
<feature type="region of interest" description="Disordered" evidence="1">
    <location>
        <begin position="543"/>
        <end position="586"/>
    </location>
</feature>
<dbReference type="STRING" id="97359.A0A550C097"/>
<evidence type="ECO:0000256" key="1">
    <source>
        <dbReference type="SAM" id="MobiDB-lite"/>
    </source>
</evidence>
<evidence type="ECO:0000313" key="2">
    <source>
        <dbReference type="EMBL" id="TRM58203.1"/>
    </source>
</evidence>
<feature type="region of interest" description="Disordered" evidence="1">
    <location>
        <begin position="1"/>
        <end position="264"/>
    </location>
</feature>
<sequence length="586" mass="63863">MTTVLRSISVTAISSMTPAAPGPTSKRKAPEDSTTLMKATKKAKKDPASKSSKRKLFNGEEQPGGFIIARGPSAQPPSRAPSVPPSATANGTEPPPKRKRTGSTAQAAPSRLDVPNPRSRDPDGQGPCVPTRSSPELDEDAQAMTTEADELRRSSRNFNIENPPATQKQHRRRLSVVDRQIPIPDTATESPTIARNRALRDESMGLRKPDDDSRGRDNTRTPNGNRRRSSSNARGKRISDAGAIPTPHKSVSDSSLCKHIDPDQSEPERLRHLVYCLADRRALDPDASLTPNARQLVTQTQDAFIAMLHQGKISLPTYHTDPFATGTPLKPNKFNVTNAQWEEVYTQRNDEAEAQDEEWKGARHIWDERIKTGRAKLEKDKQTHLSNKAKGKQRADGSSAFNEVSLPQDHLIHDEITRRLVASARDLITSGTRLARTRRERLDRLAFDVDQLRDAAHSARTLVRCASDVLDSRFAFLGERLLALGAAPYIAGGGSAQVLNAYARPGAAAADPAAILRALARVDGQRPAARLGDAAQNAARELRKLDERGVGERRLTAGVVPPTPKRLVPGTPKRGTTPGRSTTPGR</sequence>
<dbReference type="Pfam" id="PF08202">
    <property type="entry name" value="MIS13"/>
    <property type="match status" value="1"/>
</dbReference>
<feature type="compositionally biased region" description="Low complexity" evidence="1">
    <location>
        <begin position="569"/>
        <end position="586"/>
    </location>
</feature>
<accession>A0A550C097</accession>
<dbReference type="PANTHER" id="PTHR14778:SF2">
    <property type="entry name" value="KINETOCHORE-ASSOCIATED PROTEIN DSN1 HOMOLOG"/>
    <property type="match status" value="1"/>
</dbReference>
<feature type="compositionally biased region" description="Pro residues" evidence="1">
    <location>
        <begin position="74"/>
        <end position="84"/>
    </location>
</feature>
<name>A0A550C097_9AGAR</name>
<feature type="compositionally biased region" description="Polar residues" evidence="1">
    <location>
        <begin position="156"/>
        <end position="167"/>
    </location>
</feature>
<dbReference type="GO" id="GO:0000444">
    <property type="term" value="C:MIS12/MIND type complex"/>
    <property type="evidence" value="ECO:0007669"/>
    <property type="project" value="InterPro"/>
</dbReference>
<gene>
    <name evidence="2" type="ORF">BD626DRAFT_512538</name>
</gene>
<keyword evidence="3" id="KW-1185">Reference proteome</keyword>
<feature type="region of interest" description="Disordered" evidence="1">
    <location>
        <begin position="376"/>
        <end position="400"/>
    </location>
</feature>
<evidence type="ECO:0008006" key="4">
    <source>
        <dbReference type="Google" id="ProtNLM"/>
    </source>
</evidence>
<protein>
    <recommendedName>
        <fullName evidence="4">Mis12-Mtw1 protein family-domain-containing protein</fullName>
    </recommendedName>
</protein>
<proteinExistence type="predicted"/>
<feature type="compositionally biased region" description="Basic and acidic residues" evidence="1">
    <location>
        <begin position="543"/>
        <end position="555"/>
    </location>
</feature>
<organism evidence="2 3">
    <name type="scientific">Schizophyllum amplum</name>
    <dbReference type="NCBI Taxonomy" id="97359"/>
    <lineage>
        <taxon>Eukaryota</taxon>
        <taxon>Fungi</taxon>
        <taxon>Dikarya</taxon>
        <taxon>Basidiomycota</taxon>
        <taxon>Agaricomycotina</taxon>
        <taxon>Agaricomycetes</taxon>
        <taxon>Agaricomycetidae</taxon>
        <taxon>Agaricales</taxon>
        <taxon>Schizophyllaceae</taxon>
        <taxon>Schizophyllum</taxon>
    </lineage>
</organism>
<feature type="compositionally biased region" description="Basic and acidic residues" evidence="1">
    <location>
        <begin position="198"/>
        <end position="219"/>
    </location>
</feature>
<dbReference type="EMBL" id="VDMD01000038">
    <property type="protein sequence ID" value="TRM58203.1"/>
    <property type="molecule type" value="Genomic_DNA"/>
</dbReference>
<dbReference type="OrthoDB" id="3364649at2759"/>
<dbReference type="GO" id="GO:0007059">
    <property type="term" value="P:chromosome segregation"/>
    <property type="evidence" value="ECO:0007669"/>
    <property type="project" value="InterPro"/>
</dbReference>